<sequence>MANISISAPGLSSGGFLYNNGNNNARLCITAEGEEFDMDVIKSWQDEGFDVVYLPYNGGGKDYGRRLQSVKDGLGVGENYGVIAFGDAANYCLDFYINSVNASRLCALVAYYPSLIPDTRSRFPMSLQVVVHLAGETVDVLVQPVALGLQGKKRRQSRPLNAGVGTGERLDLAYPAFTYDNAVPGFAESDVEEYDHLSANLAFTRTLKVLRKGYSRDPDLERRVEDHIEGKFFSSNTRKAMDGYVRDKTPSVTYTPTISGGIGKKALNHFYEHFFIGKLPPTMRLRLLSRTTGPDRVVDELYVSYEHTQEVPWMLPGVPPTNKRVEIILVSIVNLRGGRIYSEHVYWDQASVLVQVGLLDPKLLPNGVQGVDRLPVVGREAARRILHEDNDLEQEDYHNKMIKRARARARRNQMSSRASQAGESEADLKSEAEQSLPDRSRNKGKTVQKPRPVEQEDEGAETETESSVKAKSEAGDRSAYVEDGAENGNGIQS</sequence>
<dbReference type="Gene3D" id="3.10.450.50">
    <property type="match status" value="1"/>
</dbReference>
<dbReference type="GO" id="GO:0030638">
    <property type="term" value="P:polyketide metabolic process"/>
    <property type="evidence" value="ECO:0007669"/>
    <property type="project" value="InterPro"/>
</dbReference>
<comment type="caution">
    <text evidence="2">The sequence shown here is derived from an EMBL/GenBank/DDBJ whole genome shotgun (WGS) entry which is preliminary data.</text>
</comment>
<name>A0A9W9RKU0_PENBR</name>
<feature type="compositionally biased region" description="Basic and acidic residues" evidence="1">
    <location>
        <begin position="466"/>
        <end position="480"/>
    </location>
</feature>
<feature type="compositionally biased region" description="Acidic residues" evidence="1">
    <location>
        <begin position="455"/>
        <end position="464"/>
    </location>
</feature>
<dbReference type="Proteomes" id="UP001148299">
    <property type="component" value="Unassembled WGS sequence"/>
</dbReference>
<proteinExistence type="predicted"/>
<protein>
    <recommendedName>
        <fullName evidence="4">Dienelactone hydrolase</fullName>
    </recommendedName>
</protein>
<feature type="region of interest" description="Disordered" evidence="1">
    <location>
        <begin position="406"/>
        <end position="493"/>
    </location>
</feature>
<gene>
    <name evidence="2" type="ORF">N7541_002917</name>
</gene>
<dbReference type="OrthoDB" id="5440at2759"/>
<keyword evidence="3" id="KW-1185">Reference proteome</keyword>
<reference evidence="2" key="1">
    <citation type="submission" date="2022-12" db="EMBL/GenBank/DDBJ databases">
        <authorList>
            <person name="Petersen C."/>
        </authorList>
    </citation>
    <scope>NUCLEOTIDE SEQUENCE</scope>
    <source>
        <strain evidence="2">IBT 35675</strain>
    </source>
</reference>
<dbReference type="PANTHER" id="PTHR38436">
    <property type="entry name" value="POLYKETIDE CYCLASE SNOAL-LIKE DOMAIN"/>
    <property type="match status" value="1"/>
</dbReference>
<dbReference type="InterPro" id="IPR032710">
    <property type="entry name" value="NTF2-like_dom_sf"/>
</dbReference>
<dbReference type="EMBL" id="JAPZBR010000002">
    <property type="protein sequence ID" value="KAJ5362073.1"/>
    <property type="molecule type" value="Genomic_DNA"/>
</dbReference>
<reference evidence="2" key="2">
    <citation type="journal article" date="2023" name="IMA Fungus">
        <title>Comparative genomic study of the Penicillium genus elucidates a diverse pangenome and 15 lateral gene transfer events.</title>
        <authorList>
            <person name="Petersen C."/>
            <person name="Sorensen T."/>
            <person name="Nielsen M.R."/>
            <person name="Sondergaard T.E."/>
            <person name="Sorensen J.L."/>
            <person name="Fitzpatrick D.A."/>
            <person name="Frisvad J.C."/>
            <person name="Nielsen K.L."/>
        </authorList>
    </citation>
    <scope>NUCLEOTIDE SEQUENCE</scope>
    <source>
        <strain evidence="2">IBT 35675</strain>
    </source>
</reference>
<feature type="compositionally biased region" description="Low complexity" evidence="1">
    <location>
        <begin position="412"/>
        <end position="421"/>
    </location>
</feature>
<evidence type="ECO:0000256" key="1">
    <source>
        <dbReference type="SAM" id="MobiDB-lite"/>
    </source>
</evidence>
<accession>A0A9W9RKU0</accession>
<dbReference type="AlphaFoldDB" id="A0A9W9RKU0"/>
<dbReference type="SUPFAM" id="SSF54427">
    <property type="entry name" value="NTF2-like"/>
    <property type="match status" value="1"/>
</dbReference>
<dbReference type="InterPro" id="IPR009959">
    <property type="entry name" value="Cyclase_SnoaL-like"/>
</dbReference>
<evidence type="ECO:0000313" key="3">
    <source>
        <dbReference type="Proteomes" id="UP001148299"/>
    </source>
</evidence>
<organism evidence="2 3">
    <name type="scientific">Penicillium brevicompactum</name>
    <dbReference type="NCBI Taxonomy" id="5074"/>
    <lineage>
        <taxon>Eukaryota</taxon>
        <taxon>Fungi</taxon>
        <taxon>Dikarya</taxon>
        <taxon>Ascomycota</taxon>
        <taxon>Pezizomycotina</taxon>
        <taxon>Eurotiomycetes</taxon>
        <taxon>Eurotiomycetidae</taxon>
        <taxon>Eurotiales</taxon>
        <taxon>Aspergillaceae</taxon>
        <taxon>Penicillium</taxon>
    </lineage>
</organism>
<dbReference type="PANTHER" id="PTHR38436:SF3">
    <property type="entry name" value="CARBOXYMETHYLENEBUTENOLIDASE-RELATED"/>
    <property type="match status" value="1"/>
</dbReference>
<evidence type="ECO:0000313" key="2">
    <source>
        <dbReference type="EMBL" id="KAJ5362073.1"/>
    </source>
</evidence>
<feature type="compositionally biased region" description="Basic and acidic residues" evidence="1">
    <location>
        <begin position="426"/>
        <end position="441"/>
    </location>
</feature>
<evidence type="ECO:0008006" key="4">
    <source>
        <dbReference type="Google" id="ProtNLM"/>
    </source>
</evidence>